<keyword evidence="3" id="KW-1185">Reference proteome</keyword>
<dbReference type="Proteomes" id="UP000509346">
    <property type="component" value="Chromosome"/>
</dbReference>
<dbReference type="AlphaFoldDB" id="A0A7D5SV03"/>
<protein>
    <submittedName>
        <fullName evidence="2">Uncharacterized protein</fullName>
    </submittedName>
</protein>
<accession>A0A7D5SV03</accession>
<feature type="compositionally biased region" description="Pro residues" evidence="1">
    <location>
        <begin position="69"/>
        <end position="97"/>
    </location>
</feature>
<evidence type="ECO:0000313" key="2">
    <source>
        <dbReference type="EMBL" id="QLH81807.1"/>
    </source>
</evidence>
<dbReference type="OrthoDB" id="241429at2157"/>
<organism evidence="2 3">
    <name type="scientific">Halosimplex pelagicum</name>
    <dbReference type="NCBI Taxonomy" id="869886"/>
    <lineage>
        <taxon>Archaea</taxon>
        <taxon>Methanobacteriati</taxon>
        <taxon>Methanobacteriota</taxon>
        <taxon>Stenosarchaea group</taxon>
        <taxon>Halobacteria</taxon>
        <taxon>Halobacteriales</taxon>
        <taxon>Haloarculaceae</taxon>
        <taxon>Halosimplex</taxon>
    </lineage>
</organism>
<feature type="region of interest" description="Disordered" evidence="1">
    <location>
        <begin position="27"/>
        <end position="109"/>
    </location>
</feature>
<proteinExistence type="predicted"/>
<dbReference type="KEGG" id="hpel:HZS54_09300"/>
<evidence type="ECO:0000256" key="1">
    <source>
        <dbReference type="SAM" id="MobiDB-lite"/>
    </source>
</evidence>
<evidence type="ECO:0000313" key="3">
    <source>
        <dbReference type="Proteomes" id="UP000509346"/>
    </source>
</evidence>
<sequence length="334" mass="34310">MPSIGPSRSTAVAAGLLLLVALAGCSSLSGTGSPTPSTTEPSVSTQSVTQTPTAMPTATPTATASPSPTAAPTPTATPSPSPTATPTPTATPSPTASPSPDRLPAGLTDGGVRNVTRVVETHQTNVVETPGVVTHTTNSTVRDGAIVATVRAAAGPNLTRVRYVSHARRAVGNETGNRTTVIAANGTAVKQYTVAGGNVTLDNTRNRTGLFDRSLRGLSTATNPLRGALRRGNFTVAGVDDRDDATVVTLRADRYAGGQLYAAENVAAYNATVRITTDGVIRSATERIVSRPDGSERRYGFTYGFEPRPVDLPRVPRVPADIRVGSGDSADARS</sequence>
<dbReference type="GeneID" id="56082783"/>
<gene>
    <name evidence="2" type="ORF">HZS54_09300</name>
</gene>
<dbReference type="EMBL" id="CP058909">
    <property type="protein sequence ID" value="QLH81807.1"/>
    <property type="molecule type" value="Genomic_DNA"/>
</dbReference>
<dbReference type="RefSeq" id="WP_179922173.1">
    <property type="nucleotide sequence ID" value="NZ_CP058909.1"/>
</dbReference>
<name>A0A7D5SV03_9EURY</name>
<feature type="compositionally biased region" description="Low complexity" evidence="1">
    <location>
        <begin position="27"/>
        <end position="68"/>
    </location>
</feature>
<reference evidence="2 3" key="1">
    <citation type="submission" date="2020-07" db="EMBL/GenBank/DDBJ databases">
        <title>Halosimplex litoreum sp. nov. and Halosimplex rubrum sp. nov., isolated from different salt environments.</title>
        <authorList>
            <person name="Cui H."/>
        </authorList>
    </citation>
    <scope>NUCLEOTIDE SEQUENCE [LARGE SCALE GENOMIC DNA]</scope>
    <source>
        <strain evidence="2 3">R2</strain>
    </source>
</reference>